<evidence type="ECO:0000256" key="1">
    <source>
        <dbReference type="ARBA" id="ARBA00005695"/>
    </source>
</evidence>
<dbReference type="AlphaFoldDB" id="A0A1W6LHS9"/>
<dbReference type="OrthoDB" id="9801799at2"/>
<protein>
    <submittedName>
        <fullName evidence="7">ABC transporter substrate-binding protein</fullName>
    </submittedName>
</protein>
<sequence length="524" mass="58283">MRRGVVVGSLLVSLAAAASAQTLRWSSQGDPQTMDPHSQNESLTNQMNGQVYETLVNRGKSLELVGVLATEWKQVAPTRWRVKLRPNVKFHDGSPFTADDVIFSVQRAKAGTSDIGAYAAALGTPKKIDALTLEFEQAQVNPIFEQHLTAVQIMSKAWSEKNKATEPANFKGKAENFASFHANGTGPFMLVSRQPDVKTTYKRNPAWWGKFEGNVQEVVYTPIGSDATRTAALISGEVDFVLDPVPQDVQRLKSSKDVKVIEGPENRILFIGMDQQRDQLLYGSVKGKNPFKDVRVRRALYQAIDIEAIKSRLMRGQSLPTGGITPSPLGAYNDPELERRLPYDLEAAKKLLAEAGYAGGFEVTLDCPNNRYINDEELCQTLAAMWAKLGVKVRVNAMPRSLYFPKLQKQDTSMYLLGWGGSITDAETMFTPVLRSRTDQGTGTWNFGGVKDEKFDELAAASSREPDPKKREALIKEALKRHNEQVLNIPLHRQVIPWAARSNVTVVHRADNWLEWSWVTVAGK</sequence>
<feature type="domain" description="Solute-binding protein family 5" evidence="6">
    <location>
        <begin position="63"/>
        <end position="437"/>
    </location>
</feature>
<reference evidence="7 8" key="1">
    <citation type="submission" date="2016-04" db="EMBL/GenBank/DDBJ databases">
        <title>Complete genome sequence of natural rubber-degrading, novel Gram-negative bacterium, Rhizobacter gummiphilus strain NS21.</title>
        <authorList>
            <person name="Tabata M."/>
            <person name="Kasai D."/>
            <person name="Fukuda M."/>
        </authorList>
    </citation>
    <scope>NUCLEOTIDE SEQUENCE [LARGE SCALE GENOMIC DNA]</scope>
    <source>
        <strain evidence="7 8">NS21</strain>
    </source>
</reference>
<evidence type="ECO:0000313" key="7">
    <source>
        <dbReference type="EMBL" id="ARN23778.1"/>
    </source>
</evidence>
<dbReference type="Gene3D" id="3.90.76.10">
    <property type="entry name" value="Dipeptide-binding Protein, Domain 1"/>
    <property type="match status" value="1"/>
</dbReference>
<gene>
    <name evidence="7" type="ORF">A4W93_07665</name>
</gene>
<dbReference type="Pfam" id="PF00496">
    <property type="entry name" value="SBP_bac_5"/>
    <property type="match status" value="1"/>
</dbReference>
<dbReference type="GO" id="GO:0030288">
    <property type="term" value="C:outer membrane-bounded periplasmic space"/>
    <property type="evidence" value="ECO:0007669"/>
    <property type="project" value="UniProtKB-ARBA"/>
</dbReference>
<dbReference type="Proteomes" id="UP000193427">
    <property type="component" value="Chromosome"/>
</dbReference>
<dbReference type="PANTHER" id="PTHR30290:SF9">
    <property type="entry name" value="OLIGOPEPTIDE-BINDING PROTEIN APPA"/>
    <property type="match status" value="1"/>
</dbReference>
<organism evidence="7 8">
    <name type="scientific">Piscinibacter gummiphilus</name>
    <dbReference type="NCBI Taxonomy" id="946333"/>
    <lineage>
        <taxon>Bacteria</taxon>
        <taxon>Pseudomonadati</taxon>
        <taxon>Pseudomonadota</taxon>
        <taxon>Betaproteobacteria</taxon>
        <taxon>Burkholderiales</taxon>
        <taxon>Sphaerotilaceae</taxon>
        <taxon>Piscinibacter</taxon>
    </lineage>
</organism>
<dbReference type="GO" id="GO:1904680">
    <property type="term" value="F:peptide transmembrane transporter activity"/>
    <property type="evidence" value="ECO:0007669"/>
    <property type="project" value="TreeGrafter"/>
</dbReference>
<evidence type="ECO:0000256" key="5">
    <source>
        <dbReference type="SAM" id="SignalP"/>
    </source>
</evidence>
<dbReference type="EMBL" id="CP015118">
    <property type="protein sequence ID" value="ARN23778.1"/>
    <property type="molecule type" value="Genomic_DNA"/>
</dbReference>
<dbReference type="PANTHER" id="PTHR30290">
    <property type="entry name" value="PERIPLASMIC BINDING COMPONENT OF ABC TRANSPORTER"/>
    <property type="match status" value="1"/>
</dbReference>
<dbReference type="KEGG" id="rgu:A4W93_07665"/>
<accession>A0A1W6LHS9</accession>
<proteinExistence type="inferred from homology"/>
<dbReference type="SUPFAM" id="SSF53850">
    <property type="entry name" value="Periplasmic binding protein-like II"/>
    <property type="match status" value="1"/>
</dbReference>
<dbReference type="RefSeq" id="WP_085754075.1">
    <property type="nucleotide sequence ID" value="NZ_BSPR01000008.1"/>
</dbReference>
<feature type="region of interest" description="Disordered" evidence="4">
    <location>
        <begin position="25"/>
        <end position="45"/>
    </location>
</feature>
<evidence type="ECO:0000313" key="8">
    <source>
        <dbReference type="Proteomes" id="UP000193427"/>
    </source>
</evidence>
<evidence type="ECO:0000256" key="3">
    <source>
        <dbReference type="ARBA" id="ARBA00022729"/>
    </source>
</evidence>
<dbReference type="PIRSF" id="PIRSF002741">
    <property type="entry name" value="MppA"/>
    <property type="match status" value="1"/>
</dbReference>
<keyword evidence="2" id="KW-0813">Transport</keyword>
<comment type="similarity">
    <text evidence="1">Belongs to the bacterial solute-binding protein 5 family.</text>
</comment>
<keyword evidence="8" id="KW-1185">Reference proteome</keyword>
<dbReference type="GO" id="GO:0043190">
    <property type="term" value="C:ATP-binding cassette (ABC) transporter complex"/>
    <property type="evidence" value="ECO:0007669"/>
    <property type="project" value="InterPro"/>
</dbReference>
<feature type="signal peptide" evidence="5">
    <location>
        <begin position="1"/>
        <end position="20"/>
    </location>
</feature>
<dbReference type="GO" id="GO:0015833">
    <property type="term" value="P:peptide transport"/>
    <property type="evidence" value="ECO:0007669"/>
    <property type="project" value="TreeGrafter"/>
</dbReference>
<keyword evidence="3 5" id="KW-0732">Signal</keyword>
<dbReference type="STRING" id="946333.A4W93_07665"/>
<dbReference type="Gene3D" id="3.40.190.10">
    <property type="entry name" value="Periplasmic binding protein-like II"/>
    <property type="match status" value="1"/>
</dbReference>
<evidence type="ECO:0000256" key="4">
    <source>
        <dbReference type="SAM" id="MobiDB-lite"/>
    </source>
</evidence>
<dbReference type="InterPro" id="IPR000914">
    <property type="entry name" value="SBP_5_dom"/>
</dbReference>
<dbReference type="InterPro" id="IPR030678">
    <property type="entry name" value="Peptide/Ni-bd"/>
</dbReference>
<evidence type="ECO:0000256" key="2">
    <source>
        <dbReference type="ARBA" id="ARBA00022448"/>
    </source>
</evidence>
<name>A0A1W6LHS9_9BURK</name>
<dbReference type="InterPro" id="IPR039424">
    <property type="entry name" value="SBP_5"/>
</dbReference>
<evidence type="ECO:0000259" key="6">
    <source>
        <dbReference type="Pfam" id="PF00496"/>
    </source>
</evidence>
<feature type="chain" id="PRO_5030037142" evidence="5">
    <location>
        <begin position="21"/>
        <end position="524"/>
    </location>
</feature>
<dbReference type="Gene3D" id="3.10.105.10">
    <property type="entry name" value="Dipeptide-binding Protein, Domain 3"/>
    <property type="match status" value="1"/>
</dbReference>
<dbReference type="CDD" id="cd08498">
    <property type="entry name" value="PBP2_NikA_DppA_OppA_like_2"/>
    <property type="match status" value="1"/>
</dbReference>